<evidence type="ECO:0000313" key="2">
    <source>
        <dbReference type="EMBL" id="CAG2244938.1"/>
    </source>
</evidence>
<dbReference type="PANTHER" id="PTHR14819:SF25">
    <property type="entry name" value="CHROMOSOME UNDETERMINED SCAFFOLD_52, WHOLE GENOME SHOTGUN SEQUENCE"/>
    <property type="match status" value="1"/>
</dbReference>
<dbReference type="InterPro" id="IPR052986">
    <property type="entry name" value="VLIG_GTPase"/>
</dbReference>
<dbReference type="Pfam" id="PF25974">
    <property type="entry name" value="URGCP_9th"/>
    <property type="match status" value="1"/>
</dbReference>
<feature type="domain" description="VLIG-type G" evidence="1">
    <location>
        <begin position="1"/>
        <end position="89"/>
    </location>
</feature>
<dbReference type="InterPro" id="IPR058641">
    <property type="entry name" value="GVIN1_dom"/>
</dbReference>
<sequence>MFGLEFPVRAGRCTRGVFMRLIPAPVDDYPFDHILVVDTEGLRAPELGMQKYDHDNELATFVIGIGDITIINIKGENTSEVQDVLQIAVIQFESKNDIWYFPDLWYGDPPMASTNPGYSKKVEDLRYAILTKAAKRSGHLNISETSQRIHDLWKGILSEDFVFYFRNTLEIKAYTIVDTKFQEFSSKLRTFMFNYYQNDIKGKLATCQETHELDLTCRKCIHEFRKLVLHELQMNKNELESYFDKSPQKDILVKWKNTTLIKLENFTETCLFNETKDIEKEERNVSIRFAWYYNYT</sequence>
<dbReference type="OrthoDB" id="6141954at2759"/>
<dbReference type="PROSITE" id="PS51717">
    <property type="entry name" value="G_VLIG"/>
    <property type="match status" value="2"/>
</dbReference>
<keyword evidence="3" id="KW-1185">Reference proteome</keyword>
<comment type="caution">
    <text evidence="2">The sequence shown here is derived from an EMBL/GenBank/DDBJ whole genome shotgun (WGS) entry which is preliminary data.</text>
</comment>
<dbReference type="InterPro" id="IPR027417">
    <property type="entry name" value="P-loop_NTPase"/>
</dbReference>
<organism evidence="2 3">
    <name type="scientific">Mytilus edulis</name>
    <name type="common">Blue mussel</name>
    <dbReference type="NCBI Taxonomy" id="6550"/>
    <lineage>
        <taxon>Eukaryota</taxon>
        <taxon>Metazoa</taxon>
        <taxon>Spiralia</taxon>
        <taxon>Lophotrochozoa</taxon>
        <taxon>Mollusca</taxon>
        <taxon>Bivalvia</taxon>
        <taxon>Autobranchia</taxon>
        <taxon>Pteriomorphia</taxon>
        <taxon>Mytilida</taxon>
        <taxon>Mytiloidea</taxon>
        <taxon>Mytilidae</taxon>
        <taxon>Mytilinae</taxon>
        <taxon>Mytilus</taxon>
    </lineage>
</organism>
<evidence type="ECO:0000259" key="1">
    <source>
        <dbReference type="PROSITE" id="PS51717"/>
    </source>
</evidence>
<dbReference type="AlphaFoldDB" id="A0A8S3UHX5"/>
<protein>
    <recommendedName>
        <fullName evidence="1">VLIG-type G domain-containing protein</fullName>
    </recommendedName>
</protein>
<dbReference type="Pfam" id="PF25683">
    <property type="entry name" value="URGCP_GTPase"/>
    <property type="match status" value="1"/>
</dbReference>
<accession>A0A8S3UHX5</accession>
<dbReference type="GO" id="GO:0005525">
    <property type="term" value="F:GTP binding"/>
    <property type="evidence" value="ECO:0007669"/>
    <property type="project" value="InterPro"/>
</dbReference>
<dbReference type="EMBL" id="CAJPWZ010002752">
    <property type="protein sequence ID" value="CAG2244938.1"/>
    <property type="molecule type" value="Genomic_DNA"/>
</dbReference>
<dbReference type="InterPro" id="IPR030383">
    <property type="entry name" value="G_VLIG_dom"/>
</dbReference>
<proteinExistence type="predicted"/>
<feature type="domain" description="VLIG-type G" evidence="1">
    <location>
        <begin position="90"/>
        <end position="153"/>
    </location>
</feature>
<evidence type="ECO:0000313" key="3">
    <source>
        <dbReference type="Proteomes" id="UP000683360"/>
    </source>
</evidence>
<dbReference type="PANTHER" id="PTHR14819">
    <property type="entry name" value="GTP-BINDING"/>
    <property type="match status" value="1"/>
</dbReference>
<reference evidence="2" key="1">
    <citation type="submission" date="2021-03" db="EMBL/GenBank/DDBJ databases">
        <authorList>
            <person name="Bekaert M."/>
        </authorList>
    </citation>
    <scope>NUCLEOTIDE SEQUENCE</scope>
</reference>
<dbReference type="Gene3D" id="3.40.50.300">
    <property type="entry name" value="P-loop containing nucleotide triphosphate hydrolases"/>
    <property type="match status" value="1"/>
</dbReference>
<dbReference type="SUPFAM" id="SSF52540">
    <property type="entry name" value="P-loop containing nucleoside triphosphate hydrolases"/>
    <property type="match status" value="1"/>
</dbReference>
<gene>
    <name evidence="2" type="ORF">MEDL_56974</name>
</gene>
<name>A0A8S3UHX5_MYTED</name>
<dbReference type="Proteomes" id="UP000683360">
    <property type="component" value="Unassembled WGS sequence"/>
</dbReference>